<evidence type="ECO:0000313" key="1">
    <source>
        <dbReference type="EMBL" id="KRL22450.1"/>
    </source>
</evidence>
<dbReference type="Proteomes" id="UP000051439">
    <property type="component" value="Unassembled WGS sequence"/>
</dbReference>
<proteinExistence type="predicted"/>
<dbReference type="Gene3D" id="3.30.2310.20">
    <property type="entry name" value="RelE-like"/>
    <property type="match status" value="1"/>
</dbReference>
<dbReference type="SUPFAM" id="SSF143011">
    <property type="entry name" value="RelE-like"/>
    <property type="match status" value="1"/>
</dbReference>
<protein>
    <submittedName>
        <fullName evidence="1">Toxin-antitoxin system, toxin component, RelE family</fullName>
    </submittedName>
</protein>
<dbReference type="InterPro" id="IPR035093">
    <property type="entry name" value="RelE/ParE_toxin_dom_sf"/>
</dbReference>
<name>A0A0R1NXG9_9LACO</name>
<comment type="caution">
    <text evidence="1">The sequence shown here is derived from an EMBL/GenBank/DDBJ whole genome shotgun (WGS) entry which is preliminary data.</text>
</comment>
<sequence>MGMMVPTDYHLKYFRQAAKEKRHLDGSQLKIVNKGLKRIKVQGMKAGKPLNSDLKDCREIKHRELDLRIIFRQNPNNKKHIDIVGIGKREAKLAYKQASYRLSYHNASLNVDDISQD</sequence>
<accession>A0A0R1NXG9</accession>
<keyword evidence="2" id="KW-1185">Reference proteome</keyword>
<gene>
    <name evidence="1" type="ORF">FC98_GL002332</name>
</gene>
<reference evidence="1 2" key="1">
    <citation type="journal article" date="2015" name="Genome Announc.">
        <title>Expanding the biotechnology potential of lactobacilli through comparative genomics of 213 strains and associated genera.</title>
        <authorList>
            <person name="Sun Z."/>
            <person name="Harris H.M."/>
            <person name="McCann A."/>
            <person name="Guo C."/>
            <person name="Argimon S."/>
            <person name="Zhang W."/>
            <person name="Yang X."/>
            <person name="Jeffery I.B."/>
            <person name="Cooney J.C."/>
            <person name="Kagawa T.F."/>
            <person name="Liu W."/>
            <person name="Song Y."/>
            <person name="Salvetti E."/>
            <person name="Wrobel A."/>
            <person name="Rasinkangas P."/>
            <person name="Parkhill J."/>
            <person name="Rea M.C."/>
            <person name="O'Sullivan O."/>
            <person name="Ritari J."/>
            <person name="Douillard F.P."/>
            <person name="Paul Ross R."/>
            <person name="Yang R."/>
            <person name="Briner A.E."/>
            <person name="Felis G.E."/>
            <person name="de Vos W.M."/>
            <person name="Barrangou R."/>
            <person name="Klaenhammer T.R."/>
            <person name="Caufield P.W."/>
            <person name="Cui Y."/>
            <person name="Zhang H."/>
            <person name="O'Toole P.W."/>
        </authorList>
    </citation>
    <scope>NUCLEOTIDE SEQUENCE [LARGE SCALE GENOMIC DNA]</scope>
    <source>
        <strain evidence="1 2">DSM 19906</strain>
    </source>
</reference>
<dbReference type="AlphaFoldDB" id="A0A0R1NXG9"/>
<evidence type="ECO:0000313" key="2">
    <source>
        <dbReference type="Proteomes" id="UP000051439"/>
    </source>
</evidence>
<dbReference type="EMBL" id="AZEB01000006">
    <property type="protein sequence ID" value="KRL22450.1"/>
    <property type="molecule type" value="Genomic_DNA"/>
</dbReference>
<dbReference type="PATRIC" id="fig|1423766.4.peg.2423"/>
<organism evidence="1 2">
    <name type="scientific">Lentilactobacillus kisonensis DSM 19906 = JCM 15041</name>
    <dbReference type="NCBI Taxonomy" id="1423766"/>
    <lineage>
        <taxon>Bacteria</taxon>
        <taxon>Bacillati</taxon>
        <taxon>Bacillota</taxon>
        <taxon>Bacilli</taxon>
        <taxon>Lactobacillales</taxon>
        <taxon>Lactobacillaceae</taxon>
        <taxon>Lentilactobacillus</taxon>
    </lineage>
</organism>